<sequence>MSIRSPLPLLLSALLLLAAIARADDRWAPNAVAGPVDQLDVSGNACGPAALLAAIRCGDGKWRAVAEKIPGRSDRSKLLYIIKAHGVRPSASLRGRNRWSRHGINAEDLADVAGELAGIGGLPAPRIENLLPGRRESVPNTLKRLHRRFRQSLINGLPPVISLRRYVLRHGAWVTLDSHFVTLVQVPEKLAGGEKQFTLTYFDPWGGKKRTATLREPVVPVLSPDGQRSGALEFFAPDADVGRDKARSGERTLLVPAIAIGRW</sequence>
<organism evidence="2 3">
    <name type="scientific">Haloferula sargassicola</name>
    <dbReference type="NCBI Taxonomy" id="490096"/>
    <lineage>
        <taxon>Bacteria</taxon>
        <taxon>Pseudomonadati</taxon>
        <taxon>Verrucomicrobiota</taxon>
        <taxon>Verrucomicrobiia</taxon>
        <taxon>Verrucomicrobiales</taxon>
        <taxon>Verrucomicrobiaceae</taxon>
        <taxon>Haloferula</taxon>
    </lineage>
</organism>
<evidence type="ECO:0000313" key="3">
    <source>
        <dbReference type="Proteomes" id="UP001476282"/>
    </source>
</evidence>
<feature type="signal peptide" evidence="1">
    <location>
        <begin position="1"/>
        <end position="23"/>
    </location>
</feature>
<evidence type="ECO:0000256" key="1">
    <source>
        <dbReference type="SAM" id="SignalP"/>
    </source>
</evidence>
<name>A0ABP9UT17_9BACT</name>
<gene>
    <name evidence="2" type="ORF">Hsar01_03919</name>
</gene>
<dbReference type="Proteomes" id="UP001476282">
    <property type="component" value="Unassembled WGS sequence"/>
</dbReference>
<reference evidence="2 3" key="1">
    <citation type="submission" date="2024-02" db="EMBL/GenBank/DDBJ databases">
        <title>Haloferula sargassicola NBRC 104335.</title>
        <authorList>
            <person name="Ichikawa N."/>
            <person name="Katano-Makiyama Y."/>
            <person name="Hidaka K."/>
        </authorList>
    </citation>
    <scope>NUCLEOTIDE SEQUENCE [LARGE SCALE GENOMIC DNA]</scope>
    <source>
        <strain evidence="2 3">NBRC 104335</strain>
    </source>
</reference>
<accession>A0ABP9UT17</accession>
<proteinExistence type="predicted"/>
<comment type="caution">
    <text evidence="2">The sequence shown here is derived from an EMBL/GenBank/DDBJ whole genome shotgun (WGS) entry which is preliminary data.</text>
</comment>
<dbReference type="EMBL" id="BAABRI010000031">
    <property type="protein sequence ID" value="GAA5484673.1"/>
    <property type="molecule type" value="Genomic_DNA"/>
</dbReference>
<keyword evidence="1" id="KW-0732">Signal</keyword>
<keyword evidence="3" id="KW-1185">Reference proteome</keyword>
<feature type="chain" id="PRO_5045476068" description="Peptidase C39-like domain-containing protein" evidence="1">
    <location>
        <begin position="24"/>
        <end position="263"/>
    </location>
</feature>
<dbReference type="RefSeq" id="WP_353568780.1">
    <property type="nucleotide sequence ID" value="NZ_BAABRI010000031.1"/>
</dbReference>
<evidence type="ECO:0000313" key="2">
    <source>
        <dbReference type="EMBL" id="GAA5484673.1"/>
    </source>
</evidence>
<protein>
    <recommendedName>
        <fullName evidence="4">Peptidase C39-like domain-containing protein</fullName>
    </recommendedName>
</protein>
<evidence type="ECO:0008006" key="4">
    <source>
        <dbReference type="Google" id="ProtNLM"/>
    </source>
</evidence>